<dbReference type="SUPFAM" id="SSF52540">
    <property type="entry name" value="P-loop containing nucleoside triphosphate hydrolases"/>
    <property type="match status" value="1"/>
</dbReference>
<evidence type="ECO:0000313" key="3">
    <source>
        <dbReference type="Proteomes" id="UP000009215"/>
    </source>
</evidence>
<accession>A0AB33R8K8</accession>
<dbReference type="SMART" id="SM00382">
    <property type="entry name" value="AAA"/>
    <property type="match status" value="1"/>
</dbReference>
<name>A0AB33R8K8_STREQ</name>
<dbReference type="InterPro" id="IPR018647">
    <property type="entry name" value="SLFN_3-like_DNA/RNA_helicase"/>
</dbReference>
<sequence>MDFETLTRFIICEAKVLSGQTFNNFEEFLVVFEEFYSSITNELVRIGYEFANKTELITFVKMVNLLYSWRFTTAEISNFTDNFLYGYTIPQINKEFDLLRFGENYNINIELKSDSTPEEQEQQLRKNHFYLNFLPSKTYYYSISPNTSTYIEYVPEEDKFINILPEDFFKIIKEQNIIRCTSEEADSFFEIKNYLVSPFNDVQRFMDGKYFLTGHQMQIINEIINSTENLKSFAIKGNPGTGKSLLIYHLAKQLISLGKKVVIIHGAKVNSGQIELNSRGFSIVGIKSFSSILKNSNQYDYIIIDEAQRLRQNSKFQQLTELTSSIISSNTKFIISLDGRQTLSPEETIDNTTLLLEFIKKNGDVFSLKDKFRSNPEMSKFIQLLFKIPIDREIEIIPNEKRNISVRFFFDRKSSDEYLKMRSSDNNWNILNYTKTLRGRYFARRSEPLDNMSDFGQMSHSIIGQEFNNVIVPLDSNFYYEEGEQLNSNNGKSRKFKFLKTTSSYYPLDKMLYQNITRTRENLELVIIENYNLFIEISKLLGRV</sequence>
<evidence type="ECO:0000259" key="1">
    <source>
        <dbReference type="SMART" id="SM00382"/>
    </source>
</evidence>
<dbReference type="InterPro" id="IPR003593">
    <property type="entry name" value="AAA+_ATPase"/>
</dbReference>
<dbReference type="Pfam" id="PF09848">
    <property type="entry name" value="SLFN-g3_helicase"/>
    <property type="match status" value="1"/>
</dbReference>
<dbReference type="EMBL" id="HE858529">
    <property type="protein sequence ID" value="CCI62986.1"/>
    <property type="molecule type" value="Genomic_DNA"/>
</dbReference>
<proteinExistence type="predicted"/>
<dbReference type="InterPro" id="IPR027417">
    <property type="entry name" value="P-loop_NTPase"/>
</dbReference>
<organism evidence="2 3">
    <name type="scientific">Streptococcus dysgalactiae subsp. equisimilis AC-2713</name>
    <dbReference type="NCBI Taxonomy" id="759913"/>
    <lineage>
        <taxon>Bacteria</taxon>
        <taxon>Bacillati</taxon>
        <taxon>Bacillota</taxon>
        <taxon>Bacilli</taxon>
        <taxon>Lactobacillales</taxon>
        <taxon>Streptococcaceae</taxon>
        <taxon>Streptococcus</taxon>
    </lineage>
</organism>
<reference evidence="2 3" key="1">
    <citation type="submission" date="2012-05" db="EMBL/GenBank/DDBJ databases">
        <title>Complete genome sequence of a Streptococcus dysgalactiae subsp. equisimilis strain possessing Lancefield's group A antigen.</title>
        <authorList>
            <person name="Luetticken R."/>
            <person name="Bruellhoff K."/>
            <person name="Van der Linden M."/>
            <person name="Peltroche-Llacsahuanga H."/>
            <person name="Blom J."/>
            <person name="Weber-Lehmann J."/>
            <person name="Ferretti J.J."/>
            <person name="McShan W.M."/>
        </authorList>
    </citation>
    <scope>NUCLEOTIDE SEQUENCE [LARGE SCALE GENOMIC DNA]</scope>
    <source>
        <strain evidence="2 3">AC-2713</strain>
    </source>
</reference>
<dbReference type="RefSeq" id="WP_015057809.1">
    <property type="nucleotide sequence ID" value="NC_019042.1"/>
</dbReference>
<feature type="domain" description="AAA+ ATPase" evidence="1">
    <location>
        <begin position="229"/>
        <end position="400"/>
    </location>
</feature>
<dbReference type="KEGG" id="sdc:SDSE_1492"/>
<protein>
    <recommendedName>
        <fullName evidence="1">AAA+ ATPase domain-containing protein</fullName>
    </recommendedName>
</protein>
<dbReference type="AlphaFoldDB" id="A0AB33R8K8"/>
<dbReference type="Gene3D" id="3.40.50.300">
    <property type="entry name" value="P-loop containing nucleotide triphosphate hydrolases"/>
    <property type="match status" value="2"/>
</dbReference>
<evidence type="ECO:0000313" key="2">
    <source>
        <dbReference type="EMBL" id="CCI62986.1"/>
    </source>
</evidence>
<dbReference type="Proteomes" id="UP000009215">
    <property type="component" value="Chromosome"/>
</dbReference>
<gene>
    <name evidence="2" type="ORF">SDSE_1492</name>
</gene>
<dbReference type="CDD" id="cd00009">
    <property type="entry name" value="AAA"/>
    <property type="match status" value="1"/>
</dbReference>